<proteinExistence type="predicted"/>
<sequence length="79" mass="8925">MSRRPTAAQRAKADRLAAPPAKRRSTRPDPMVEALRALSESGLMSKKDQAQHELILRRPIPAGPAAEFARWRKILKDRK</sequence>
<organism evidence="2 3">
    <name type="scientific">Rhodococcus phage Trogglehumper</name>
    <dbReference type="NCBI Taxonomy" id="3038381"/>
    <lineage>
        <taxon>Viruses</taxon>
        <taxon>Duplodnaviria</taxon>
        <taxon>Heunggongvirae</taxon>
        <taxon>Uroviricota</taxon>
        <taxon>Caudoviricetes</taxon>
        <taxon>Caudoviricetes incertae sedis</taxon>
        <taxon>Trogglehumpervirus</taxon>
        <taxon>Trogglehumpervirus trogglehumper</taxon>
    </lineage>
</organism>
<evidence type="ECO:0000313" key="3">
    <source>
        <dbReference type="Proteomes" id="UP001242841"/>
    </source>
</evidence>
<evidence type="ECO:0000313" key="2">
    <source>
        <dbReference type="EMBL" id="WGH21964.1"/>
    </source>
</evidence>
<keyword evidence="3" id="KW-1185">Reference proteome</keyword>
<name>A0AAF0GLF6_9CAUD</name>
<accession>A0AAF0GLF6</accession>
<gene>
    <name evidence="2" type="primary">83</name>
    <name evidence="2" type="ORF">SEA_TROGGLEHUMPER_83</name>
</gene>
<dbReference type="EMBL" id="OQ709222">
    <property type="protein sequence ID" value="WGH21964.1"/>
    <property type="molecule type" value="Genomic_DNA"/>
</dbReference>
<feature type="region of interest" description="Disordered" evidence="1">
    <location>
        <begin position="1"/>
        <end position="29"/>
    </location>
</feature>
<reference evidence="2" key="1">
    <citation type="submission" date="2023-03" db="EMBL/GenBank/DDBJ databases">
        <authorList>
            <person name="Aguilar E."/>
            <person name="Antigua R."/>
            <person name="Antonino C."/>
            <person name="Bisram R."/>
            <person name="Chen J."/>
            <person name="Davilmar B."/>
            <person name="Del R.K."/>
            <person name="Germosen J."/>
            <person name="Hernandez J."/>
            <person name="Kelloggs L."/>
            <person name="Lema C."/>
            <person name="Li J."/>
            <person name="Melendez A."/>
            <person name="Mohammed I."/>
            <person name="Ryan A."/>
            <person name="Singh S."/>
            <person name="Tariq H."/>
            <person name="Golebiewska U.P."/>
            <person name="Russell D.A."/>
            <person name="Jacobs-Sera D."/>
            <person name="Hatfull G.F."/>
        </authorList>
    </citation>
    <scope>NUCLEOTIDE SEQUENCE</scope>
</reference>
<evidence type="ECO:0000256" key="1">
    <source>
        <dbReference type="SAM" id="MobiDB-lite"/>
    </source>
</evidence>
<dbReference type="Proteomes" id="UP001242841">
    <property type="component" value="Segment"/>
</dbReference>
<protein>
    <submittedName>
        <fullName evidence="2">Uncharacterized protein</fullName>
    </submittedName>
</protein>